<feature type="region of interest" description="Disordered" evidence="1">
    <location>
        <begin position="982"/>
        <end position="1005"/>
    </location>
</feature>
<dbReference type="SMART" id="SM00225">
    <property type="entry name" value="BTB"/>
    <property type="match status" value="1"/>
</dbReference>
<dbReference type="GO" id="GO:0009653">
    <property type="term" value="P:anatomical structure morphogenesis"/>
    <property type="evidence" value="ECO:0007669"/>
    <property type="project" value="TreeGrafter"/>
</dbReference>
<feature type="compositionally biased region" description="Polar residues" evidence="1">
    <location>
        <begin position="1537"/>
        <end position="1549"/>
    </location>
</feature>
<sequence>MRTAELIALLRSHDRNKPNVREHLAVLDHARQLHLLGELSNWLLVELHKYQDRQTGPNDLETLQQGSIHSQIRHTLKAIVTVLQSVTTTTNVNGRSTGTTTTISSNGAASTSPIDDKKKTAVLLDDRGKEKILDSLLTPILIGTVPLGLRVDSTDVQLMCAKILSFCTNPLTTNPPFPPQDFCKRMMSVSPSNGSTGLGSQPPSSSKQRRSGGADVVLALSSLLRSSSIKLQEYGLRILTSHKLIVQEKLAWEILPALRSVLEDLKKDLSTILSGTMSGFQADQDIGDALENPGVEIGAGNGQGDSGGSGKPDESSLVGVRSRGLLLLQSFLQEAGRHSTSTIVSQHSHGLDKLKLLQEAAPMSLLVELWMELQQIFFFDKAALPSCDRLVLVLCGAIYWTCWIFQEKDSTMAVLLEEGMDTLLAWYGYYITSHDDDYQGQEYGDKDDKGLPDGTLTQDNAVTRKEAVLKHQASVLEYLTKLIVNLVSNKKRHAALYSGYPRPVGLTIMRRTIEFFNDIPTTLTQSATTGTAAASVSSSPPLTSSNGDKNNAADNSTAVSLIRLKPGILEAMLGVVLGCFGANKASEDLIVYSRVPNVLVMLLSEPATRELFGTPSKELLEATSRRYLHLALNLLPGFLKYDGANAWIENVNWNEWTVGYTALVDRIMRPLDQEAETARTWILEPRMNKDVANDYPFTPDLTPDAEMGLKALKVFALFWKYYPKGRWLLSDIFGPRFFHFRMLYVLTDLRDDSFIADGRGNVMAAGGSKWIQERALLLVDAAVYLGAESNIRFNMRERWSALPFMVALLGANVRRLNLRGYSVRETHCRRIAQRCFYALRNFWLDRQGLTQLVDLDLGAPGGEEEMMWWKCMPSTIKSFSATAGPGGSVTLASIVPLILSILAPPKTEWSSDLLLGGIGQRSKWWHPLFEREESILVEASLLLAQIAHLPTCQQRLVSKPGVIWMLGRMMVERSLVGSMAASIRHHRRRRNKTDPEATTGGDANVPRELIEKSLFETLSKVMTSEESAKAVVSNNSITELFAAILEIDQPLRFYRDKTIFEQPENTAQGSSEENEGEELMEEEPAAAAAAEEPHDDQEPPPDPLRPLDLILPTQRHQQLHQQLLRHFQTVMLPLRGQFERIYQYVGGRRQGGLADADETADSVFWLREYCAIVFMYTLDPPPWVLWGSRVEKTGLLESESVLGVVCRMLTLEIEYDDDDDGVGEEGGGMEGVVVVDTKSVQKEEALLRRLSSGLAFQSLGWRHTERWRKQHLELVKTYSEVMTKEWEAHVTNLAGSSTDAASTKEKDPAVSISFLVQDRTIIFPDRKCLSRASPFFYTLLLGDFRESNQEQIALQDVEPDDIELLLEVLRESRMTVHHLLPEDMPFEMVIRLMICADRFLVGFVRRLAEVWILDALGRLEVRCYDLQPTRRSDVGGKDGAAGLQTTLVDGTKRVRSDDGLMGGTGIGLGGGSIGVGEKRPRLDPSVDIDLVDGINQPIAEVINHMDVDTQKQQPSNTTAAIIDANDDDDDDSGCSEGRQSPKSLTSTTTADGEEEALMIQDCLLMVYEACSHPHLGSIYSSTHPFHSLVWDILRRIMLRLGSIAVTPRFATMLNQGGEERIQEFLQILYELATDESDSFLIE</sequence>
<feature type="compositionally biased region" description="Acidic residues" evidence="1">
    <location>
        <begin position="1072"/>
        <end position="1084"/>
    </location>
</feature>
<feature type="compositionally biased region" description="Acidic residues" evidence="1">
    <location>
        <begin position="1524"/>
        <end position="1533"/>
    </location>
</feature>
<organism evidence="3 4">
    <name type="scientific">Mortierella hygrophila</name>
    <dbReference type="NCBI Taxonomy" id="979708"/>
    <lineage>
        <taxon>Eukaryota</taxon>
        <taxon>Fungi</taxon>
        <taxon>Fungi incertae sedis</taxon>
        <taxon>Mucoromycota</taxon>
        <taxon>Mortierellomycotina</taxon>
        <taxon>Mortierellomycetes</taxon>
        <taxon>Mortierellales</taxon>
        <taxon>Mortierellaceae</taxon>
        <taxon>Mortierella</taxon>
    </lineage>
</organism>
<feature type="compositionally biased region" description="Low complexity" evidence="1">
    <location>
        <begin position="92"/>
        <end position="112"/>
    </location>
</feature>
<comment type="caution">
    <text evidence="3">The sequence shown here is derived from an EMBL/GenBank/DDBJ whole genome shotgun (WGS) entry which is preliminary data.</text>
</comment>
<feature type="region of interest" description="Disordered" evidence="1">
    <location>
        <begin position="530"/>
        <end position="551"/>
    </location>
</feature>
<proteinExistence type="predicted"/>
<dbReference type="Pfam" id="PF00651">
    <property type="entry name" value="BTB"/>
    <property type="match status" value="1"/>
</dbReference>
<keyword evidence="4" id="KW-1185">Reference proteome</keyword>
<dbReference type="PANTHER" id="PTHR23312:SF8">
    <property type="entry name" value="ARMADILLO REPEAT-CONTAINING PROTEIN 5"/>
    <property type="match status" value="1"/>
</dbReference>
<dbReference type="Gene3D" id="3.30.710.10">
    <property type="entry name" value="Potassium Channel Kv1.1, Chain A"/>
    <property type="match status" value="1"/>
</dbReference>
<dbReference type="InterPro" id="IPR011333">
    <property type="entry name" value="SKP1/BTB/POZ_sf"/>
</dbReference>
<protein>
    <recommendedName>
        <fullName evidence="2">BTB domain-containing protein</fullName>
    </recommendedName>
</protein>
<feature type="domain" description="BTB" evidence="2">
    <location>
        <begin position="1310"/>
        <end position="1378"/>
    </location>
</feature>
<name>A0A9P6F1C6_9FUNG</name>
<dbReference type="PANTHER" id="PTHR23312">
    <property type="entry name" value="ARMC5 ARMADILLO REPEAT-CONTAINING -RELATED"/>
    <property type="match status" value="1"/>
</dbReference>
<feature type="compositionally biased region" description="Low complexity" evidence="1">
    <location>
        <begin position="530"/>
        <end position="545"/>
    </location>
</feature>
<feature type="region of interest" description="Disordered" evidence="1">
    <location>
        <begin position="291"/>
        <end position="317"/>
    </location>
</feature>
<dbReference type="SUPFAM" id="SSF54695">
    <property type="entry name" value="POZ domain"/>
    <property type="match status" value="1"/>
</dbReference>
<evidence type="ECO:0000313" key="3">
    <source>
        <dbReference type="EMBL" id="KAF9539733.1"/>
    </source>
</evidence>
<dbReference type="GO" id="GO:0005829">
    <property type="term" value="C:cytosol"/>
    <property type="evidence" value="ECO:0007669"/>
    <property type="project" value="TreeGrafter"/>
</dbReference>
<dbReference type="PROSITE" id="PS50097">
    <property type="entry name" value="BTB"/>
    <property type="match status" value="1"/>
</dbReference>
<evidence type="ECO:0000313" key="4">
    <source>
        <dbReference type="Proteomes" id="UP000723463"/>
    </source>
</evidence>
<dbReference type="InterPro" id="IPR000210">
    <property type="entry name" value="BTB/POZ_dom"/>
</dbReference>
<feature type="region of interest" description="Disordered" evidence="1">
    <location>
        <begin position="1060"/>
        <end position="1106"/>
    </location>
</feature>
<feature type="region of interest" description="Disordered" evidence="1">
    <location>
        <begin position="1522"/>
        <end position="1549"/>
    </location>
</feature>
<feature type="compositionally biased region" description="Gly residues" evidence="1">
    <location>
        <begin position="297"/>
        <end position="310"/>
    </location>
</feature>
<evidence type="ECO:0000256" key="1">
    <source>
        <dbReference type="SAM" id="MobiDB-lite"/>
    </source>
</evidence>
<feature type="region of interest" description="Disordered" evidence="1">
    <location>
        <begin position="186"/>
        <end position="211"/>
    </location>
</feature>
<evidence type="ECO:0000259" key="2">
    <source>
        <dbReference type="PROSITE" id="PS50097"/>
    </source>
</evidence>
<dbReference type="Proteomes" id="UP000723463">
    <property type="component" value="Unassembled WGS sequence"/>
</dbReference>
<feature type="region of interest" description="Disordered" evidence="1">
    <location>
        <begin position="92"/>
        <end position="114"/>
    </location>
</feature>
<dbReference type="EMBL" id="JAAAXW010000232">
    <property type="protein sequence ID" value="KAF9539733.1"/>
    <property type="molecule type" value="Genomic_DNA"/>
</dbReference>
<gene>
    <name evidence="3" type="ORF">EC957_005107</name>
</gene>
<dbReference type="CDD" id="cd18186">
    <property type="entry name" value="BTB_POZ_ZBTB_KLHL-like"/>
    <property type="match status" value="1"/>
</dbReference>
<reference evidence="3" key="1">
    <citation type="journal article" date="2020" name="Fungal Divers.">
        <title>Resolving the Mortierellaceae phylogeny through synthesis of multi-gene phylogenetics and phylogenomics.</title>
        <authorList>
            <person name="Vandepol N."/>
            <person name="Liber J."/>
            <person name="Desiro A."/>
            <person name="Na H."/>
            <person name="Kennedy M."/>
            <person name="Barry K."/>
            <person name="Grigoriev I.V."/>
            <person name="Miller A.N."/>
            <person name="O'Donnell K."/>
            <person name="Stajich J.E."/>
            <person name="Bonito G."/>
        </authorList>
    </citation>
    <scope>NUCLEOTIDE SEQUENCE</scope>
    <source>
        <strain evidence="3">NRRL 2591</strain>
    </source>
</reference>
<accession>A0A9P6F1C6</accession>